<gene>
    <name evidence="1" type="ORF">LCGC14_3024590</name>
</gene>
<accession>A0A0F8WUQ9</accession>
<evidence type="ECO:0000313" key="1">
    <source>
        <dbReference type="EMBL" id="KKK60413.1"/>
    </source>
</evidence>
<proteinExistence type="predicted"/>
<name>A0A0F8WUQ9_9ZZZZ</name>
<comment type="caution">
    <text evidence="1">The sequence shown here is derived from an EMBL/GenBank/DDBJ whole genome shotgun (WGS) entry which is preliminary data.</text>
</comment>
<dbReference type="InterPro" id="IPR054194">
    <property type="entry name" value="DUF6899"/>
</dbReference>
<reference evidence="1" key="1">
    <citation type="journal article" date="2015" name="Nature">
        <title>Complex archaea that bridge the gap between prokaryotes and eukaryotes.</title>
        <authorList>
            <person name="Spang A."/>
            <person name="Saw J.H."/>
            <person name="Jorgensen S.L."/>
            <person name="Zaremba-Niedzwiedzka K."/>
            <person name="Martijn J."/>
            <person name="Lind A.E."/>
            <person name="van Eijk R."/>
            <person name="Schleper C."/>
            <person name="Guy L."/>
            <person name="Ettema T.J."/>
        </authorList>
    </citation>
    <scope>NUCLEOTIDE SEQUENCE</scope>
</reference>
<dbReference type="EMBL" id="LAZR01062983">
    <property type="protein sequence ID" value="KKK60413.1"/>
    <property type="molecule type" value="Genomic_DNA"/>
</dbReference>
<dbReference type="Pfam" id="PF21840">
    <property type="entry name" value="DUF6899"/>
    <property type="match status" value="1"/>
</dbReference>
<protein>
    <submittedName>
        <fullName evidence="1">Uncharacterized protein</fullName>
    </submittedName>
</protein>
<dbReference type="AlphaFoldDB" id="A0A0F8WUQ9"/>
<sequence length="92" mass="10375">MPYIPQERRQELYPLISKVAGEIQAAVESGIGKRGGEVNFVICTLVDMLYDRNYTELSAAIGDVECAKLELYRRFLAPYENDKIVENGDVFA</sequence>
<organism evidence="1">
    <name type="scientific">marine sediment metagenome</name>
    <dbReference type="NCBI Taxonomy" id="412755"/>
    <lineage>
        <taxon>unclassified sequences</taxon>
        <taxon>metagenomes</taxon>
        <taxon>ecological metagenomes</taxon>
    </lineage>
</organism>